<dbReference type="Proteomes" id="UP001145114">
    <property type="component" value="Unassembled WGS sequence"/>
</dbReference>
<gene>
    <name evidence="1" type="ORF">EV182_005554</name>
</gene>
<sequence length="76" mass="7980">MIPADALAVATTTKADVMSNPTAASNASNTAIPATAITTTTNNKSLSVYAEIPLKVGKKCVVVNWNDYARVPDDER</sequence>
<evidence type="ECO:0000313" key="2">
    <source>
        <dbReference type="Proteomes" id="UP001145114"/>
    </source>
</evidence>
<comment type="caution">
    <text evidence="1">The sequence shown here is derived from an EMBL/GenBank/DDBJ whole genome shotgun (WGS) entry which is preliminary data.</text>
</comment>
<protein>
    <submittedName>
        <fullName evidence="1">Uncharacterized protein</fullName>
    </submittedName>
</protein>
<dbReference type="EMBL" id="JAMZIH010007157">
    <property type="protein sequence ID" value="KAJ1673277.1"/>
    <property type="molecule type" value="Genomic_DNA"/>
</dbReference>
<proteinExistence type="predicted"/>
<feature type="non-terminal residue" evidence="1">
    <location>
        <position position="76"/>
    </location>
</feature>
<evidence type="ECO:0000313" key="1">
    <source>
        <dbReference type="EMBL" id="KAJ1673277.1"/>
    </source>
</evidence>
<name>A0ACC1HAV9_9FUNG</name>
<organism evidence="1 2">
    <name type="scientific">Spiromyces aspiralis</name>
    <dbReference type="NCBI Taxonomy" id="68401"/>
    <lineage>
        <taxon>Eukaryota</taxon>
        <taxon>Fungi</taxon>
        <taxon>Fungi incertae sedis</taxon>
        <taxon>Zoopagomycota</taxon>
        <taxon>Kickxellomycotina</taxon>
        <taxon>Kickxellomycetes</taxon>
        <taxon>Kickxellales</taxon>
        <taxon>Kickxellaceae</taxon>
        <taxon>Spiromyces</taxon>
    </lineage>
</organism>
<keyword evidence="2" id="KW-1185">Reference proteome</keyword>
<accession>A0ACC1HAV9</accession>
<reference evidence="1" key="1">
    <citation type="submission" date="2022-06" db="EMBL/GenBank/DDBJ databases">
        <title>Phylogenomic reconstructions and comparative analyses of Kickxellomycotina fungi.</title>
        <authorList>
            <person name="Reynolds N.K."/>
            <person name="Stajich J.E."/>
            <person name="Barry K."/>
            <person name="Grigoriev I.V."/>
            <person name="Crous P."/>
            <person name="Smith M.E."/>
        </authorList>
    </citation>
    <scope>NUCLEOTIDE SEQUENCE</scope>
    <source>
        <strain evidence="1">RSA 2271</strain>
    </source>
</reference>